<evidence type="ECO:0000256" key="1">
    <source>
        <dbReference type="SAM" id="MobiDB-lite"/>
    </source>
</evidence>
<feature type="region of interest" description="Disordered" evidence="1">
    <location>
        <begin position="66"/>
        <end position="85"/>
    </location>
</feature>
<dbReference type="AlphaFoldDB" id="A0A7H0IFD8"/>
<name>A0A7H0IFD8_9ACTN</name>
<sequence length="85" mass="9207">MTEKGDVPEPEKPPPVPAIGALVRDAASDKVGEFRGTWAGKWALRPIKGGVEWEADPRDVHAVTPEQRMHAEVGKANARSRGEVL</sequence>
<evidence type="ECO:0000313" key="3">
    <source>
        <dbReference type="Proteomes" id="UP000516052"/>
    </source>
</evidence>
<dbReference type="RefSeq" id="WP_187748473.1">
    <property type="nucleotide sequence ID" value="NZ_CP060828.1"/>
</dbReference>
<dbReference type="KEGG" id="sroi:IAG44_20100"/>
<proteinExistence type="predicted"/>
<dbReference type="Proteomes" id="UP000516052">
    <property type="component" value="Chromosome"/>
</dbReference>
<keyword evidence="3" id="KW-1185">Reference proteome</keyword>
<dbReference type="EMBL" id="CP060828">
    <property type="protein sequence ID" value="QNP71504.1"/>
    <property type="molecule type" value="Genomic_DNA"/>
</dbReference>
<reference evidence="2 3" key="1">
    <citation type="submission" date="2020-08" db="EMBL/GenBank/DDBJ databases">
        <title>A novel species.</title>
        <authorList>
            <person name="Gao J."/>
        </authorList>
    </citation>
    <scope>NUCLEOTIDE SEQUENCE [LARGE SCALE GENOMIC DNA]</scope>
    <source>
        <strain evidence="2 3">CRXT-G-22</strain>
    </source>
</reference>
<organism evidence="2 3">
    <name type="scientific">Streptomyces roseirectus</name>
    <dbReference type="NCBI Taxonomy" id="2768066"/>
    <lineage>
        <taxon>Bacteria</taxon>
        <taxon>Bacillati</taxon>
        <taxon>Actinomycetota</taxon>
        <taxon>Actinomycetes</taxon>
        <taxon>Kitasatosporales</taxon>
        <taxon>Streptomycetaceae</taxon>
        <taxon>Streptomyces</taxon>
    </lineage>
</organism>
<protein>
    <submittedName>
        <fullName evidence="2">Uncharacterized protein</fullName>
    </submittedName>
</protein>
<gene>
    <name evidence="2" type="ORF">IAG44_20100</name>
</gene>
<evidence type="ECO:0000313" key="2">
    <source>
        <dbReference type="EMBL" id="QNP71504.1"/>
    </source>
</evidence>
<accession>A0A7H0IFD8</accession>